<feature type="domain" description="Acyl-CoA oxidase C-alpha1" evidence="10">
    <location>
        <begin position="311"/>
        <end position="469"/>
    </location>
</feature>
<dbReference type="SUPFAM" id="SSF47203">
    <property type="entry name" value="Acyl-CoA dehydrogenase C-terminal domain-like"/>
    <property type="match status" value="2"/>
</dbReference>
<dbReference type="InterPro" id="IPR002655">
    <property type="entry name" value="Acyl-CoA_oxidase_C"/>
</dbReference>
<sequence length="703" mass="76803">MTRTEAGPEVHETQSHETDLPDDVSTPRDAATASAALQVDVAWLGEHLLGRWAEDRKVSRALVSRPEFWFQGDLSLAEHRERVLGQLHTLVSEDAVHRAFPTRFGGRDDHGGNIAAFEELVLADPSLQIKSGVQWGLFAAAILHLGTESHHERFLPGAMSLEIPGAFAMTETGHGSDVASVGTTATFDEQADEWVIHTPFRAAWKDYLGNAALHGRAAVVFAQLITKGVNYGVHAFYVPIRDAAGEFLPGVGGEDDGLKGGLNGIDNGRLHFDQVRVPRVNLLNRYGDVDEAGDYSSPISSPGRRFFTMLGTLVQGRVSLDGAATIASKLALHIAITYGTQRRQFTGGTSDEEVLLDYQRHQRRLLPRLAQTYAMSFAHEEFLDIFDRVFSGLEDTPSTREDLETIAAALKPLSTWGALDILQEAREACGGSGFLAVNRLTQLRADLDIYATFEGDNNVLLQLVAKRLLTDYARKFKGADAGAMAQYVAGQVGDAAVNRTGLRRLGQSIADFGSTARSVGFVRDEDSQRQLLTDRVHTAVAELAAKLRPASKLSPVDAAALFNRHQNDLILAARAHGELLQWEAFTRALAKVPEGDTKQVLTWLRDLFGLGLIEKDAAWYLVHGRLSAQRAAAITAYIDDRLLPRIREHALDLVGAFGLTPELVRAPIASGAEQERQDEARAYYAALRASGEAPVDEKSLRTR</sequence>
<dbReference type="InterPro" id="IPR046373">
    <property type="entry name" value="Acyl-CoA_Oxase/DH_mid-dom_sf"/>
</dbReference>
<evidence type="ECO:0000313" key="12">
    <source>
        <dbReference type="Proteomes" id="UP001205337"/>
    </source>
</evidence>
<dbReference type="SUPFAM" id="SSF56645">
    <property type="entry name" value="Acyl-CoA dehydrogenase NM domain-like"/>
    <property type="match status" value="1"/>
</dbReference>
<accession>A0ABT1ZCN6</accession>
<dbReference type="Pfam" id="PF22924">
    <property type="entry name" value="ACOX_C_alpha1"/>
    <property type="match status" value="1"/>
</dbReference>
<dbReference type="InterPro" id="IPR006091">
    <property type="entry name" value="Acyl-CoA_Oxase/DH_mid-dom"/>
</dbReference>
<feature type="domain" description="Acyl-CoA oxidase C-terminal" evidence="7">
    <location>
        <begin position="531"/>
        <end position="669"/>
    </location>
</feature>
<feature type="compositionally biased region" description="Basic and acidic residues" evidence="6">
    <location>
        <begin position="1"/>
        <end position="19"/>
    </location>
</feature>
<keyword evidence="5" id="KW-0560">Oxidoreductase</keyword>
<evidence type="ECO:0000259" key="8">
    <source>
        <dbReference type="Pfam" id="PF02770"/>
    </source>
</evidence>
<dbReference type="InterPro" id="IPR013786">
    <property type="entry name" value="AcylCoA_DH/ox_N"/>
</dbReference>
<dbReference type="InterPro" id="IPR055060">
    <property type="entry name" value="ACOX_C_alpha1"/>
</dbReference>
<keyword evidence="3" id="KW-0285">Flavoprotein</keyword>
<evidence type="ECO:0000259" key="9">
    <source>
        <dbReference type="Pfam" id="PF02771"/>
    </source>
</evidence>
<feature type="region of interest" description="Disordered" evidence="6">
    <location>
        <begin position="1"/>
        <end position="31"/>
    </location>
</feature>
<dbReference type="InterPro" id="IPR037069">
    <property type="entry name" value="AcylCoA_DH/ox_N_sf"/>
</dbReference>
<evidence type="ECO:0000256" key="3">
    <source>
        <dbReference type="ARBA" id="ARBA00022630"/>
    </source>
</evidence>
<dbReference type="InterPro" id="IPR036250">
    <property type="entry name" value="AcylCo_DH-like_C"/>
</dbReference>
<dbReference type="Proteomes" id="UP001205337">
    <property type="component" value="Unassembled WGS sequence"/>
</dbReference>
<evidence type="ECO:0000256" key="6">
    <source>
        <dbReference type="SAM" id="MobiDB-lite"/>
    </source>
</evidence>
<dbReference type="Pfam" id="PF02771">
    <property type="entry name" value="Acyl-CoA_dh_N"/>
    <property type="match status" value="1"/>
</dbReference>
<dbReference type="Gene3D" id="1.10.540.10">
    <property type="entry name" value="Acyl-CoA dehydrogenase/oxidase, N-terminal domain"/>
    <property type="match status" value="1"/>
</dbReference>
<protein>
    <submittedName>
        <fullName evidence="11">Acyl-CoA dehydrogenase family protein</fullName>
    </submittedName>
</protein>
<organism evidence="11 12">
    <name type="scientific">Protaetiibacter mangrovi</name>
    <dbReference type="NCBI Taxonomy" id="2970926"/>
    <lineage>
        <taxon>Bacteria</taxon>
        <taxon>Bacillati</taxon>
        <taxon>Actinomycetota</taxon>
        <taxon>Actinomycetes</taxon>
        <taxon>Micrococcales</taxon>
        <taxon>Microbacteriaceae</taxon>
        <taxon>Protaetiibacter</taxon>
    </lineage>
</organism>
<dbReference type="Pfam" id="PF02770">
    <property type="entry name" value="Acyl-CoA_dh_M"/>
    <property type="match status" value="1"/>
</dbReference>
<comment type="similarity">
    <text evidence="2">Belongs to the acyl-CoA oxidase family.</text>
</comment>
<dbReference type="PANTHER" id="PTHR10909">
    <property type="entry name" value="ELECTRON TRANSPORT OXIDOREDUCTASE"/>
    <property type="match status" value="1"/>
</dbReference>
<evidence type="ECO:0000256" key="1">
    <source>
        <dbReference type="ARBA" id="ARBA00001974"/>
    </source>
</evidence>
<dbReference type="PIRSF" id="PIRSF000168">
    <property type="entry name" value="Acyl-CoA_oxidase"/>
    <property type="match status" value="1"/>
</dbReference>
<dbReference type="InterPro" id="IPR009100">
    <property type="entry name" value="AcylCoA_DH/oxidase_NM_dom_sf"/>
</dbReference>
<reference evidence="11 12" key="1">
    <citation type="submission" date="2022-08" db="EMBL/GenBank/DDBJ databases">
        <authorList>
            <person name="Li F."/>
        </authorList>
    </citation>
    <scope>NUCLEOTIDE SEQUENCE [LARGE SCALE GENOMIC DNA]</scope>
    <source>
        <strain evidence="11 12">10F1B-8-1</strain>
    </source>
</reference>
<name>A0ABT1ZCN6_9MICO</name>
<gene>
    <name evidence="11" type="ORF">NUH29_02700</name>
</gene>
<dbReference type="InterPro" id="IPR012258">
    <property type="entry name" value="Acyl-CoA_oxidase"/>
</dbReference>
<dbReference type="Gene3D" id="1.20.140.10">
    <property type="entry name" value="Butyryl-CoA Dehydrogenase, subunit A, domain 3"/>
    <property type="match status" value="2"/>
</dbReference>
<keyword evidence="12" id="KW-1185">Reference proteome</keyword>
<proteinExistence type="inferred from homology"/>
<dbReference type="Gene3D" id="2.40.110.10">
    <property type="entry name" value="Butyryl-CoA Dehydrogenase, subunit A, domain 2"/>
    <property type="match status" value="1"/>
</dbReference>
<evidence type="ECO:0000256" key="2">
    <source>
        <dbReference type="ARBA" id="ARBA00006288"/>
    </source>
</evidence>
<evidence type="ECO:0000259" key="7">
    <source>
        <dbReference type="Pfam" id="PF01756"/>
    </source>
</evidence>
<dbReference type="PANTHER" id="PTHR10909:SF352">
    <property type="entry name" value="ACYL-COENZYME A OXIDASE-LIKE PROTEIN"/>
    <property type="match status" value="1"/>
</dbReference>
<keyword evidence="4" id="KW-0274">FAD</keyword>
<feature type="domain" description="Acyl-CoA oxidase/dehydrogenase middle" evidence="8">
    <location>
        <begin position="166"/>
        <end position="275"/>
    </location>
</feature>
<comment type="cofactor">
    <cofactor evidence="1">
        <name>FAD</name>
        <dbReference type="ChEBI" id="CHEBI:57692"/>
    </cofactor>
</comment>
<comment type="caution">
    <text evidence="11">The sequence shown here is derived from an EMBL/GenBank/DDBJ whole genome shotgun (WGS) entry which is preliminary data.</text>
</comment>
<evidence type="ECO:0000313" key="11">
    <source>
        <dbReference type="EMBL" id="MCS0498459.1"/>
    </source>
</evidence>
<evidence type="ECO:0000256" key="5">
    <source>
        <dbReference type="ARBA" id="ARBA00023002"/>
    </source>
</evidence>
<evidence type="ECO:0000256" key="4">
    <source>
        <dbReference type="ARBA" id="ARBA00022827"/>
    </source>
</evidence>
<evidence type="ECO:0000259" key="10">
    <source>
        <dbReference type="Pfam" id="PF22924"/>
    </source>
</evidence>
<dbReference type="Pfam" id="PF01756">
    <property type="entry name" value="ACOX"/>
    <property type="match status" value="1"/>
</dbReference>
<dbReference type="EMBL" id="JANTHX010000004">
    <property type="protein sequence ID" value="MCS0498459.1"/>
    <property type="molecule type" value="Genomic_DNA"/>
</dbReference>
<dbReference type="RefSeq" id="WP_258797393.1">
    <property type="nucleotide sequence ID" value="NZ_JANTHX010000004.1"/>
</dbReference>
<feature type="domain" description="Acyl-CoA dehydrogenase/oxidase N-terminal" evidence="9">
    <location>
        <begin position="98"/>
        <end position="160"/>
    </location>
</feature>